<sequence>MMRAAPRNAVRHEELKSLWETTTGTCTIWAINVAQKLTGSPSGLILGDLGNHRAAWSANGVVIDSSTACAINLSDRAQFKGILELEGGRLMFKAPNSMKEFKQLPNAEEAAKKCLTQLANKTTWVVLFEKLKAKGFGGLARWEPPGLAWAQPRS</sequence>
<protein>
    <submittedName>
        <fullName evidence="1">Uncharacterized protein</fullName>
    </submittedName>
</protein>
<name>A0A232LPH0_9EURO</name>
<evidence type="ECO:0000313" key="1">
    <source>
        <dbReference type="EMBL" id="OXV05908.1"/>
    </source>
</evidence>
<dbReference type="AlphaFoldDB" id="A0A232LPH0"/>
<dbReference type="OrthoDB" id="4167595at2759"/>
<gene>
    <name evidence="1" type="ORF">Egran_06323</name>
</gene>
<accession>A0A232LPH0</accession>
<dbReference type="EMBL" id="NPHW01006314">
    <property type="protein sequence ID" value="OXV05908.1"/>
    <property type="molecule type" value="Genomic_DNA"/>
</dbReference>
<keyword evidence="2" id="KW-1185">Reference proteome</keyword>
<dbReference type="Proteomes" id="UP000243515">
    <property type="component" value="Unassembled WGS sequence"/>
</dbReference>
<organism evidence="1 2">
    <name type="scientific">Elaphomyces granulatus</name>
    <dbReference type="NCBI Taxonomy" id="519963"/>
    <lineage>
        <taxon>Eukaryota</taxon>
        <taxon>Fungi</taxon>
        <taxon>Dikarya</taxon>
        <taxon>Ascomycota</taxon>
        <taxon>Pezizomycotina</taxon>
        <taxon>Eurotiomycetes</taxon>
        <taxon>Eurotiomycetidae</taxon>
        <taxon>Eurotiales</taxon>
        <taxon>Elaphomycetaceae</taxon>
        <taxon>Elaphomyces</taxon>
    </lineage>
</organism>
<comment type="caution">
    <text evidence="1">The sequence shown here is derived from an EMBL/GenBank/DDBJ whole genome shotgun (WGS) entry which is preliminary data.</text>
</comment>
<reference evidence="1 2" key="1">
    <citation type="journal article" date="2015" name="Environ. Microbiol.">
        <title>Metagenome sequence of Elaphomyces granulatus from sporocarp tissue reveals Ascomycota ectomycorrhizal fingerprints of genome expansion and a Proteobacteria-rich microbiome.</title>
        <authorList>
            <person name="Quandt C.A."/>
            <person name="Kohler A."/>
            <person name="Hesse C.N."/>
            <person name="Sharpton T.J."/>
            <person name="Martin F."/>
            <person name="Spatafora J.W."/>
        </authorList>
    </citation>
    <scope>NUCLEOTIDE SEQUENCE [LARGE SCALE GENOMIC DNA]</scope>
    <source>
        <strain evidence="1 2">OSC145934</strain>
    </source>
</reference>
<proteinExistence type="predicted"/>
<evidence type="ECO:0000313" key="2">
    <source>
        <dbReference type="Proteomes" id="UP000243515"/>
    </source>
</evidence>